<reference evidence="2" key="1">
    <citation type="submission" date="2023-03" db="EMBL/GenBank/DDBJ databases">
        <title>Draft assemblies of triclosan tolerant bacteria isolated from returned activated sludge.</title>
        <authorList>
            <person name="Van Hamelsveld S."/>
        </authorList>
    </citation>
    <scope>NUCLEOTIDE SEQUENCE</scope>
    <source>
        <strain evidence="2">GW210012_S60</strain>
    </source>
</reference>
<feature type="region of interest" description="Disordered" evidence="1">
    <location>
        <begin position="160"/>
        <end position="183"/>
    </location>
</feature>
<organism evidence="2 3">
    <name type="scientific">Pseudomonas putida</name>
    <name type="common">Arthrobacter siderocapsulatus</name>
    <dbReference type="NCBI Taxonomy" id="303"/>
    <lineage>
        <taxon>Bacteria</taxon>
        <taxon>Pseudomonadati</taxon>
        <taxon>Pseudomonadota</taxon>
        <taxon>Gammaproteobacteria</taxon>
        <taxon>Pseudomonadales</taxon>
        <taxon>Pseudomonadaceae</taxon>
        <taxon>Pseudomonas</taxon>
    </lineage>
</organism>
<dbReference type="AlphaFoldDB" id="A0AAW6PKG4"/>
<evidence type="ECO:0000313" key="3">
    <source>
        <dbReference type="Proteomes" id="UP001217741"/>
    </source>
</evidence>
<dbReference type="EMBL" id="JARJLO010000054">
    <property type="protein sequence ID" value="MDF3869708.1"/>
    <property type="molecule type" value="Genomic_DNA"/>
</dbReference>
<accession>A0AAW6PKG4</accession>
<protein>
    <submittedName>
        <fullName evidence="2">Transposase</fullName>
    </submittedName>
</protein>
<proteinExistence type="predicted"/>
<feature type="non-terminal residue" evidence="2">
    <location>
        <position position="183"/>
    </location>
</feature>
<evidence type="ECO:0000313" key="2">
    <source>
        <dbReference type="EMBL" id="MDF3869708.1"/>
    </source>
</evidence>
<name>A0AAW6PKG4_PSEPU</name>
<sequence length="183" mass="20723">MHEIRLNSIVSPLEGSAMLKKPVRVLGIKGDQCVVIELIKNPTKPWLLDKSAIMSEIASGLAALNTEQPADFMVRTDDEIGEREKQARDRNWSLIENFVQDRTPVDILISTFGTDVQRHADLVGVDRKQIYRLLYRYWSLGQVKNAFLWNTSTCGGLGKKKNRESGVIPGRKPKYRGVVTEDR</sequence>
<dbReference type="Proteomes" id="UP001217741">
    <property type="component" value="Unassembled WGS sequence"/>
</dbReference>
<comment type="caution">
    <text evidence="2">The sequence shown here is derived from an EMBL/GenBank/DDBJ whole genome shotgun (WGS) entry which is preliminary data.</text>
</comment>
<evidence type="ECO:0000256" key="1">
    <source>
        <dbReference type="SAM" id="MobiDB-lite"/>
    </source>
</evidence>
<gene>
    <name evidence="2" type="ORF">P3W50_04425</name>
</gene>